<organism evidence="1 2">
    <name type="scientific">Zhongshania borealis</name>
    <dbReference type="NCBI Taxonomy" id="889488"/>
    <lineage>
        <taxon>Bacteria</taxon>
        <taxon>Pseudomonadati</taxon>
        <taxon>Pseudomonadota</taxon>
        <taxon>Gammaproteobacteria</taxon>
        <taxon>Cellvibrionales</taxon>
        <taxon>Spongiibacteraceae</taxon>
        <taxon>Zhongshania</taxon>
    </lineage>
</organism>
<dbReference type="Proteomes" id="UP001500392">
    <property type="component" value="Unassembled WGS sequence"/>
</dbReference>
<dbReference type="EMBL" id="BAABDM010000005">
    <property type="protein sequence ID" value="GAA4099428.1"/>
    <property type="molecule type" value="Genomic_DNA"/>
</dbReference>
<accession>A0ABP7WXH9</accession>
<keyword evidence="2" id="KW-1185">Reference proteome</keyword>
<comment type="caution">
    <text evidence="1">The sequence shown here is derived from an EMBL/GenBank/DDBJ whole genome shotgun (WGS) entry which is preliminary data.</text>
</comment>
<gene>
    <name evidence="1" type="ORF">GCM10022414_25790</name>
</gene>
<evidence type="ECO:0000313" key="1">
    <source>
        <dbReference type="EMBL" id="GAA4099428.1"/>
    </source>
</evidence>
<sequence length="63" mass="7231">MTYFVLEAVLPIAARRLSAHQARTDGAELVAWARYLVRDANRVLNKKPRTAKLSGVFYLEAWR</sequence>
<proteinExistence type="predicted"/>
<reference evidence="2" key="1">
    <citation type="journal article" date="2019" name="Int. J. Syst. Evol. Microbiol.">
        <title>The Global Catalogue of Microorganisms (GCM) 10K type strain sequencing project: providing services to taxonomists for standard genome sequencing and annotation.</title>
        <authorList>
            <consortium name="The Broad Institute Genomics Platform"/>
            <consortium name="The Broad Institute Genome Sequencing Center for Infectious Disease"/>
            <person name="Wu L."/>
            <person name="Ma J."/>
        </authorList>
    </citation>
    <scope>NUCLEOTIDE SEQUENCE [LARGE SCALE GENOMIC DNA]</scope>
    <source>
        <strain evidence="2">JCM 17304</strain>
    </source>
</reference>
<name>A0ABP7WXH9_9GAMM</name>
<evidence type="ECO:0000313" key="2">
    <source>
        <dbReference type="Proteomes" id="UP001500392"/>
    </source>
</evidence>
<protein>
    <submittedName>
        <fullName evidence="1">Uncharacterized protein</fullName>
    </submittedName>
</protein>